<dbReference type="AlphaFoldDB" id="A0A7D7SQH4"/>
<keyword evidence="1" id="KW-0472">Membrane</keyword>
<sequence>MGDNGWAADYDAAHCSGKAAIERQAACKKAQTRPVGRLPENRAGRRRRRAFQVAAAVNKVFTIHVFIYFFYRATAVAAAG</sequence>
<keyword evidence="1" id="KW-1133">Transmembrane helix</keyword>
<evidence type="ECO:0000256" key="1">
    <source>
        <dbReference type="SAM" id="Phobius"/>
    </source>
</evidence>
<evidence type="ECO:0000313" key="3">
    <source>
        <dbReference type="Proteomes" id="UP000514752"/>
    </source>
</evidence>
<name>A0A7D7SQH4_9NEIS</name>
<dbReference type="RefSeq" id="WP_182122623.1">
    <property type="nucleotide sequence ID" value="NZ_CP059567.1"/>
</dbReference>
<feature type="transmembrane region" description="Helical" evidence="1">
    <location>
        <begin position="50"/>
        <end position="71"/>
    </location>
</feature>
<proteinExistence type="predicted"/>
<accession>A0A7D7SQH4</accession>
<organism evidence="2 3">
    <name type="scientific">Neisseria shayeganii</name>
    <dbReference type="NCBI Taxonomy" id="607712"/>
    <lineage>
        <taxon>Bacteria</taxon>
        <taxon>Pseudomonadati</taxon>
        <taxon>Pseudomonadota</taxon>
        <taxon>Betaproteobacteria</taxon>
        <taxon>Neisseriales</taxon>
        <taxon>Neisseriaceae</taxon>
        <taxon>Neisseria</taxon>
    </lineage>
</organism>
<protein>
    <submittedName>
        <fullName evidence="2">Uncharacterized protein</fullName>
    </submittedName>
</protein>
<gene>
    <name evidence="2" type="ORF">H3L94_03155</name>
</gene>
<reference evidence="2 3" key="1">
    <citation type="submission" date="2020-07" db="EMBL/GenBank/DDBJ databases">
        <title>Genomic diversity of species in the Neisseriaceae family.</title>
        <authorList>
            <person name="Vincent A.T."/>
            <person name="Bernet E."/>
            <person name="Veyrier F.J."/>
        </authorList>
    </citation>
    <scope>NUCLEOTIDE SEQUENCE [LARGE SCALE GENOMIC DNA]</scope>
    <source>
        <strain evidence="2 3">DSM 22244</strain>
    </source>
</reference>
<evidence type="ECO:0000313" key="2">
    <source>
        <dbReference type="EMBL" id="QMT41050.1"/>
    </source>
</evidence>
<keyword evidence="1" id="KW-0812">Transmembrane</keyword>
<dbReference type="Proteomes" id="UP000514752">
    <property type="component" value="Chromosome"/>
</dbReference>
<dbReference type="EMBL" id="CP059567">
    <property type="protein sequence ID" value="QMT41050.1"/>
    <property type="molecule type" value="Genomic_DNA"/>
</dbReference>
<dbReference type="KEGG" id="nsg:H3L94_03155"/>